<reference evidence="8 9" key="1">
    <citation type="submission" date="2024-03" db="EMBL/GenBank/DDBJ databases">
        <title>A high-quality draft genome sequence of Diaporthe vaccinii, a causative agent of upright dieback and viscid rot disease in cranberry plants.</title>
        <authorList>
            <person name="Sarrasin M."/>
            <person name="Lang B.F."/>
            <person name="Burger G."/>
        </authorList>
    </citation>
    <scope>NUCLEOTIDE SEQUENCE [LARGE SCALE GENOMIC DNA]</scope>
    <source>
        <strain evidence="8 9">IS7</strain>
    </source>
</reference>
<protein>
    <recommendedName>
        <fullName evidence="7">Rhodopsin domain-containing protein</fullName>
    </recommendedName>
</protein>
<dbReference type="EMBL" id="JBAWTH010000005">
    <property type="protein sequence ID" value="KAL2291819.1"/>
    <property type="molecule type" value="Genomic_DNA"/>
</dbReference>
<feature type="transmembrane region" description="Helical" evidence="6">
    <location>
        <begin position="227"/>
        <end position="247"/>
    </location>
</feature>
<feature type="transmembrane region" description="Helical" evidence="6">
    <location>
        <begin position="110"/>
        <end position="137"/>
    </location>
</feature>
<evidence type="ECO:0000259" key="7">
    <source>
        <dbReference type="Pfam" id="PF20684"/>
    </source>
</evidence>
<feature type="transmembrane region" description="Helical" evidence="6">
    <location>
        <begin position="39"/>
        <end position="58"/>
    </location>
</feature>
<evidence type="ECO:0000256" key="5">
    <source>
        <dbReference type="ARBA" id="ARBA00038359"/>
    </source>
</evidence>
<dbReference type="Pfam" id="PF20684">
    <property type="entry name" value="Fung_rhodopsin"/>
    <property type="match status" value="1"/>
</dbReference>
<comment type="similarity">
    <text evidence="5">Belongs to the SAT4 family.</text>
</comment>
<accession>A0ABR4FAY6</accession>
<keyword evidence="4 6" id="KW-0472">Membrane</keyword>
<evidence type="ECO:0000256" key="1">
    <source>
        <dbReference type="ARBA" id="ARBA00004141"/>
    </source>
</evidence>
<comment type="caution">
    <text evidence="8">The sequence shown here is derived from an EMBL/GenBank/DDBJ whole genome shotgun (WGS) entry which is preliminary data.</text>
</comment>
<feature type="transmembrane region" description="Helical" evidence="6">
    <location>
        <begin position="70"/>
        <end position="90"/>
    </location>
</feature>
<feature type="transmembrane region" description="Helical" evidence="6">
    <location>
        <begin position="259"/>
        <end position="283"/>
    </location>
</feature>
<dbReference type="InterPro" id="IPR052337">
    <property type="entry name" value="SAT4-like"/>
</dbReference>
<evidence type="ECO:0000256" key="4">
    <source>
        <dbReference type="ARBA" id="ARBA00023136"/>
    </source>
</evidence>
<keyword evidence="9" id="KW-1185">Reference proteome</keyword>
<dbReference type="InterPro" id="IPR049326">
    <property type="entry name" value="Rhodopsin_dom_fungi"/>
</dbReference>
<evidence type="ECO:0000313" key="8">
    <source>
        <dbReference type="EMBL" id="KAL2291819.1"/>
    </source>
</evidence>
<gene>
    <name evidence="8" type="ORF">FJTKL_12001</name>
</gene>
<feature type="transmembrane region" description="Helical" evidence="6">
    <location>
        <begin position="149"/>
        <end position="169"/>
    </location>
</feature>
<feature type="domain" description="Rhodopsin" evidence="7">
    <location>
        <begin position="54"/>
        <end position="290"/>
    </location>
</feature>
<comment type="subcellular location">
    <subcellularLocation>
        <location evidence="1">Membrane</location>
        <topology evidence="1">Multi-pass membrane protein</topology>
    </subcellularLocation>
</comment>
<proteinExistence type="inferred from homology"/>
<dbReference type="PANTHER" id="PTHR33048">
    <property type="entry name" value="PTH11-LIKE INTEGRAL MEMBRANE PROTEIN (AFU_ORTHOLOGUE AFUA_5G11245)"/>
    <property type="match status" value="1"/>
</dbReference>
<dbReference type="PANTHER" id="PTHR33048:SF42">
    <property type="entry name" value="INTEGRAL MEMBRANE PROTEIN"/>
    <property type="match status" value="1"/>
</dbReference>
<keyword evidence="2 6" id="KW-0812">Transmembrane</keyword>
<evidence type="ECO:0000313" key="9">
    <source>
        <dbReference type="Proteomes" id="UP001600888"/>
    </source>
</evidence>
<name>A0ABR4FAY6_9PEZI</name>
<feature type="transmembrane region" description="Helical" evidence="6">
    <location>
        <begin position="189"/>
        <end position="215"/>
    </location>
</feature>
<sequence>MNATLANPLLPPLPQTQGSTTVVVQLSAEDRYIEPKVDVLGWVMTILAGTVVGLRIYNKFRRRMRLWWDDYIVIVAWTLLLTFTLVTVFEGREGLGRHVTNLSPGTIREFALLATIASTINIMATALARVGFAVSLLRIAEGWPRRFTWAVIFASNIVSGLSGLFLWVQCTPIRKNWDNLDFGYCWAPGVRVAIPIMNTAVGGFLNVFISLVGLYIVRKNSAKQRDWVGALVLTALGIFAGIASWVKSSVMHILIGDDVTFDIVILIVWGIIEPAVIIIAGSLPELRSFVWRTPTDSAPRLIPFPRRRNGIRFDSDFEFARQQYLDAGGKTIKDFSTESKKSWV</sequence>
<evidence type="ECO:0000256" key="2">
    <source>
        <dbReference type="ARBA" id="ARBA00022692"/>
    </source>
</evidence>
<evidence type="ECO:0000256" key="3">
    <source>
        <dbReference type="ARBA" id="ARBA00022989"/>
    </source>
</evidence>
<organism evidence="8 9">
    <name type="scientific">Diaporthe vaccinii</name>
    <dbReference type="NCBI Taxonomy" id="105482"/>
    <lineage>
        <taxon>Eukaryota</taxon>
        <taxon>Fungi</taxon>
        <taxon>Dikarya</taxon>
        <taxon>Ascomycota</taxon>
        <taxon>Pezizomycotina</taxon>
        <taxon>Sordariomycetes</taxon>
        <taxon>Sordariomycetidae</taxon>
        <taxon>Diaporthales</taxon>
        <taxon>Diaporthaceae</taxon>
        <taxon>Diaporthe</taxon>
        <taxon>Diaporthe eres species complex</taxon>
    </lineage>
</organism>
<keyword evidence="3 6" id="KW-1133">Transmembrane helix</keyword>
<dbReference type="Proteomes" id="UP001600888">
    <property type="component" value="Unassembled WGS sequence"/>
</dbReference>
<evidence type="ECO:0000256" key="6">
    <source>
        <dbReference type="SAM" id="Phobius"/>
    </source>
</evidence>